<keyword evidence="1" id="KW-1133">Transmembrane helix</keyword>
<protein>
    <submittedName>
        <fullName evidence="3">Uncharacterized protein</fullName>
    </submittedName>
</protein>
<feature type="transmembrane region" description="Helical" evidence="1">
    <location>
        <begin position="102"/>
        <end position="120"/>
    </location>
</feature>
<accession>A0A0G1R9T2</accession>
<keyword evidence="2" id="KW-0732">Signal</keyword>
<keyword evidence="1" id="KW-0472">Membrane</keyword>
<dbReference type="Pfam" id="PF18895">
    <property type="entry name" value="T4SS_pilin"/>
    <property type="match status" value="1"/>
</dbReference>
<proteinExistence type="predicted"/>
<dbReference type="InterPro" id="IPR043993">
    <property type="entry name" value="T4SS_pilin"/>
</dbReference>
<reference evidence="3 4" key="1">
    <citation type="journal article" date="2015" name="Nature">
        <title>rRNA introns, odd ribosomes, and small enigmatic genomes across a large radiation of phyla.</title>
        <authorList>
            <person name="Brown C.T."/>
            <person name="Hug L.A."/>
            <person name="Thomas B.C."/>
            <person name="Sharon I."/>
            <person name="Castelle C.J."/>
            <person name="Singh A."/>
            <person name="Wilkins M.J."/>
            <person name="Williams K.H."/>
            <person name="Banfield J.F."/>
        </authorList>
    </citation>
    <scope>NUCLEOTIDE SEQUENCE [LARGE SCALE GENOMIC DNA]</scope>
</reference>
<feature type="chain" id="PRO_5005437434" evidence="2">
    <location>
        <begin position="23"/>
        <end position="172"/>
    </location>
</feature>
<organism evidence="3 4">
    <name type="scientific">Candidatus Magasanikbacteria bacterium GW2011_GWA2_46_17</name>
    <dbReference type="NCBI Taxonomy" id="1619042"/>
    <lineage>
        <taxon>Bacteria</taxon>
        <taxon>Candidatus Magasanikiibacteriota</taxon>
    </lineage>
</organism>
<gene>
    <name evidence="3" type="ORF">UX39_C0006G0005</name>
</gene>
<keyword evidence="1" id="KW-0812">Transmembrane</keyword>
<comment type="caution">
    <text evidence="3">The sequence shown here is derived from an EMBL/GenBank/DDBJ whole genome shotgun (WGS) entry which is preliminary data.</text>
</comment>
<evidence type="ECO:0000256" key="1">
    <source>
        <dbReference type="SAM" id="Phobius"/>
    </source>
</evidence>
<dbReference type="Proteomes" id="UP000034175">
    <property type="component" value="Unassembled WGS sequence"/>
</dbReference>
<evidence type="ECO:0000313" key="3">
    <source>
        <dbReference type="EMBL" id="KKU26793.1"/>
    </source>
</evidence>
<name>A0A0G1R9T2_9BACT</name>
<evidence type="ECO:0000256" key="2">
    <source>
        <dbReference type="SAM" id="SignalP"/>
    </source>
</evidence>
<sequence length="172" mass="18689">MLRFLSFFLFFSAVVFPGVVFAGTNTNIFDVPDFEGQTNAFVGQKGADLEIAPEDPRVVAGFIINSLLGLLGMVTTIYCIYGGYLMMTSGGEEQKMSKGRSIIVNAAIGGALILSAYAIARITVSFLMPSEEKSICNGSYQDYGNNAYFENEDINYGCDIPYDTPLFTADDL</sequence>
<feature type="signal peptide" evidence="2">
    <location>
        <begin position="1"/>
        <end position="22"/>
    </location>
</feature>
<dbReference type="AlphaFoldDB" id="A0A0G1R9T2"/>
<evidence type="ECO:0000313" key="4">
    <source>
        <dbReference type="Proteomes" id="UP000034175"/>
    </source>
</evidence>
<feature type="transmembrane region" description="Helical" evidence="1">
    <location>
        <begin position="58"/>
        <end position="81"/>
    </location>
</feature>
<dbReference type="EMBL" id="LCMA01000006">
    <property type="protein sequence ID" value="KKU26793.1"/>
    <property type="molecule type" value="Genomic_DNA"/>
</dbReference>